<gene>
    <name evidence="4" type="ORF">KUTeg_016233</name>
</gene>
<sequence>MAGYPDDEYIWSPETLSLKDIVDRGELPTIVRVTDGIYTTNESETFSNGDLLKLDFVKTIGKVSARIVSSRFDDTGQFIEEDKYGYLKSKGDILIPLGYSGKVQIARTEGFKRYQTVKQLLEDFPRFVRVDKPITAFTLNNQCITISSGSKLELKKQSQSNRLLCSYNGEDILLDCRSNGVFVALADETFYTLNEIVNTFPLPQFVRFVDIEFKKVMTESLDEALENFMQYSGPLQLLYTTQQKVVVGHHKQATRAKQNSKFCRRALAILPLDNKNVCEIQCQIPIYSENSDEYQLLVARSFEDTNTDALEGGLYLEFAKNPKIHLIESINELLGPSAQQDDKPPPIPPRTWLDKTVELPRRPAPLPPRDSNYDIDEDDVYEISDIKPPTSGKEQGLKGSPEVKPKSEKNCKLMEGNYTSELVIADLSFQNQREKHLSTVPELVIK</sequence>
<evidence type="ECO:0000313" key="4">
    <source>
        <dbReference type="EMBL" id="KAJ8305688.1"/>
    </source>
</evidence>
<accession>A0ABQ9EK93</accession>
<evidence type="ECO:0000313" key="5">
    <source>
        <dbReference type="Proteomes" id="UP001217089"/>
    </source>
</evidence>
<dbReference type="PANTHER" id="PTHR14454:SF11">
    <property type="entry name" value="SERRANO, ISOFORM F"/>
    <property type="match status" value="1"/>
</dbReference>
<keyword evidence="5" id="KW-1185">Reference proteome</keyword>
<organism evidence="4 5">
    <name type="scientific">Tegillarca granosa</name>
    <name type="common">Malaysian cockle</name>
    <name type="synonym">Anadara granosa</name>
    <dbReference type="NCBI Taxonomy" id="220873"/>
    <lineage>
        <taxon>Eukaryota</taxon>
        <taxon>Metazoa</taxon>
        <taxon>Spiralia</taxon>
        <taxon>Lophotrochozoa</taxon>
        <taxon>Mollusca</taxon>
        <taxon>Bivalvia</taxon>
        <taxon>Autobranchia</taxon>
        <taxon>Pteriomorphia</taxon>
        <taxon>Arcoida</taxon>
        <taxon>Arcoidea</taxon>
        <taxon>Arcidae</taxon>
        <taxon>Tegillarca</taxon>
    </lineage>
</organism>
<dbReference type="InterPro" id="IPR025946">
    <property type="entry name" value="CABIT_dom"/>
</dbReference>
<dbReference type="InterPro" id="IPR052281">
    <property type="entry name" value="GAREM"/>
</dbReference>
<name>A0ABQ9EK93_TEGGR</name>
<proteinExistence type="predicted"/>
<comment type="caution">
    <text evidence="4">The sequence shown here is derived from an EMBL/GenBank/DDBJ whole genome shotgun (WGS) entry which is preliminary data.</text>
</comment>
<protein>
    <recommendedName>
        <fullName evidence="3">CABIT domain-containing protein</fullName>
    </recommendedName>
</protein>
<dbReference type="PANTHER" id="PTHR14454">
    <property type="entry name" value="GRB2-ASSOCIATED AND REGULATOR OF MAPK PROTEIN FAMILY MEMBER"/>
    <property type="match status" value="1"/>
</dbReference>
<evidence type="ECO:0000259" key="3">
    <source>
        <dbReference type="Pfam" id="PF12736"/>
    </source>
</evidence>
<reference evidence="4 5" key="1">
    <citation type="submission" date="2022-12" db="EMBL/GenBank/DDBJ databases">
        <title>Chromosome-level genome of Tegillarca granosa.</title>
        <authorList>
            <person name="Kim J."/>
        </authorList>
    </citation>
    <scope>NUCLEOTIDE SEQUENCE [LARGE SCALE GENOMIC DNA]</scope>
    <source>
        <strain evidence="4">Teg-2019</strain>
        <tissue evidence="4">Adductor muscle</tissue>
    </source>
</reference>
<dbReference type="Pfam" id="PF12736">
    <property type="entry name" value="CABIT"/>
    <property type="match status" value="1"/>
</dbReference>
<evidence type="ECO:0000256" key="2">
    <source>
        <dbReference type="SAM" id="MobiDB-lite"/>
    </source>
</evidence>
<feature type="region of interest" description="Disordered" evidence="2">
    <location>
        <begin position="383"/>
        <end position="409"/>
    </location>
</feature>
<feature type="domain" description="CABIT" evidence="3">
    <location>
        <begin position="27"/>
        <end position="248"/>
    </location>
</feature>
<evidence type="ECO:0000256" key="1">
    <source>
        <dbReference type="ARBA" id="ARBA00022553"/>
    </source>
</evidence>
<dbReference type="Proteomes" id="UP001217089">
    <property type="component" value="Unassembled WGS sequence"/>
</dbReference>
<dbReference type="EMBL" id="JARBDR010000813">
    <property type="protein sequence ID" value="KAJ8305688.1"/>
    <property type="molecule type" value="Genomic_DNA"/>
</dbReference>
<keyword evidence="1" id="KW-0597">Phosphoprotein</keyword>